<protein>
    <submittedName>
        <fullName evidence="1">Uncharacterized protein</fullName>
    </submittedName>
</protein>
<dbReference type="EMBL" id="MK816297">
    <property type="protein sequence ID" value="QDB70891.1"/>
    <property type="molecule type" value="Genomic_DNA"/>
</dbReference>
<sequence>MSQIVDVKQIAINPERRPAYNAVMVRWLMQEAELHRSCGRTATLFCIVRNRPDGTWRQIVQLVASE</sequence>
<accession>A0A4Y5TQN4</accession>
<keyword evidence="2" id="KW-1185">Reference proteome</keyword>
<dbReference type="RefSeq" id="YP_010671820.1">
    <property type="nucleotide sequence ID" value="NC_070971.1"/>
</dbReference>
<evidence type="ECO:0000313" key="2">
    <source>
        <dbReference type="Proteomes" id="UP000319293"/>
    </source>
</evidence>
<dbReference type="GeneID" id="77948076"/>
<reference evidence="1 2" key="1">
    <citation type="submission" date="2019-04" db="EMBL/GenBank/DDBJ databases">
        <title>Complete genome sequence of a novel bacteriophage, PBPA162, infecting Pseudomonas aeruginosa.</title>
        <authorList>
            <person name="Myung H."/>
            <person name="Hong H."/>
            <person name="Cho J."/>
        </authorList>
    </citation>
    <scope>NUCLEOTIDE SEQUENCE [LARGE SCALE GENOMIC DNA]</scope>
</reference>
<dbReference type="Proteomes" id="UP000319293">
    <property type="component" value="Segment"/>
</dbReference>
<dbReference type="KEGG" id="vg:77948076"/>
<proteinExistence type="predicted"/>
<evidence type="ECO:0000313" key="1">
    <source>
        <dbReference type="EMBL" id="QDB70891.1"/>
    </source>
</evidence>
<name>A0A4Y5TQN4_9CAUD</name>
<organism evidence="1 2">
    <name type="scientific">Pseudomonas virus PBPA162</name>
    <dbReference type="NCBI Taxonomy" id="2588096"/>
    <lineage>
        <taxon>Viruses</taxon>
        <taxon>Duplodnaviria</taxon>
        <taxon>Heunggongvirae</taxon>
        <taxon>Uroviricota</taxon>
        <taxon>Caudoviricetes</taxon>
        <taxon>Queuovirinae</taxon>
        <taxon>Iggyvirus</taxon>
        <taxon>Iggyvirus PBPA162</taxon>
    </lineage>
</organism>